<keyword evidence="3" id="KW-1185">Reference proteome</keyword>
<dbReference type="HOGENOM" id="CLU_1006918_0_0_2"/>
<proteinExistence type="predicted"/>
<dbReference type="Proteomes" id="UP000008037">
    <property type="component" value="Chromosome"/>
</dbReference>
<dbReference type="InterPro" id="IPR018649">
    <property type="entry name" value="SHOCT"/>
</dbReference>
<gene>
    <name evidence="2" type="ordered locus">Ngar_c31490</name>
</gene>
<dbReference type="BioCyc" id="CNIT1237085:G1324-3149-MONOMER"/>
<dbReference type="KEGG" id="nga:Ngar_c31490"/>
<dbReference type="InParanoid" id="K0IJ84"/>
<organism evidence="2 3">
    <name type="scientific">Nitrososphaera gargensis (strain Ga9.2)</name>
    <dbReference type="NCBI Taxonomy" id="1237085"/>
    <lineage>
        <taxon>Archaea</taxon>
        <taxon>Nitrososphaerota</taxon>
        <taxon>Nitrososphaeria</taxon>
        <taxon>Nitrososphaerales</taxon>
        <taxon>Nitrososphaeraceae</taxon>
        <taxon>Nitrososphaera</taxon>
    </lineage>
</organism>
<accession>K0IJ84</accession>
<dbReference type="AlphaFoldDB" id="K0IJ84"/>
<sequence>MGEAIGQSAQDHEVLWEGIVKIDPSISAHMPEAIEAGGSLKLFTITDTSFPYGDNAQLDNHDLLADFPNEISVYVVGGKMLEYMKCSVIKQYQFSKVQKSSYFKRKKQDTNDNYSAKKIVAKKGFLLSPVDAPASQHPVGCLASVKVSNEYGESLIFEKTGLVIFASGSKTSEITFTNQKRSVTVVFVASNEKPFLAYMRSKPLLVKLLCDSNGIKTEKILQEEGQDMPSRQKVEDPLKILKVRLAKGEISAEEYNKLRKLIADDEEKVGQGSNWI</sequence>
<dbReference type="Pfam" id="PF09851">
    <property type="entry name" value="SHOCT"/>
    <property type="match status" value="1"/>
</dbReference>
<name>K0IJ84_NITGG</name>
<feature type="domain" description="SHOCT" evidence="1">
    <location>
        <begin position="236"/>
        <end position="261"/>
    </location>
</feature>
<protein>
    <recommendedName>
        <fullName evidence="1">SHOCT domain-containing protein</fullName>
    </recommendedName>
</protein>
<dbReference type="RefSeq" id="WP_015020598.1">
    <property type="nucleotide sequence ID" value="NC_018719.1"/>
</dbReference>
<evidence type="ECO:0000313" key="3">
    <source>
        <dbReference type="Proteomes" id="UP000008037"/>
    </source>
</evidence>
<dbReference type="GeneID" id="13796959"/>
<reference evidence="2 3" key="1">
    <citation type="journal article" date="2012" name="Environ. Microbiol.">
        <title>The genome of the ammonia-oxidizing Candidatus Nitrososphaera gargensis: insights into metabolic versatility and environmental adaptations.</title>
        <authorList>
            <person name="Spang A."/>
            <person name="Poehlein A."/>
            <person name="Offre P."/>
            <person name="Zumbragel S."/>
            <person name="Haider S."/>
            <person name="Rychlik N."/>
            <person name="Nowka B."/>
            <person name="Schmeisser C."/>
            <person name="Lebedeva E.V."/>
            <person name="Rattei T."/>
            <person name="Bohm C."/>
            <person name="Schmid M."/>
            <person name="Galushko A."/>
            <person name="Hatzenpichler R."/>
            <person name="Weinmaier T."/>
            <person name="Daniel R."/>
            <person name="Schleper C."/>
            <person name="Spieck E."/>
            <person name="Streit W."/>
            <person name="Wagner M."/>
        </authorList>
    </citation>
    <scope>NUCLEOTIDE SEQUENCE [LARGE SCALE GENOMIC DNA]</scope>
    <source>
        <strain evidence="3">Ga9.2</strain>
    </source>
</reference>
<evidence type="ECO:0000313" key="2">
    <source>
        <dbReference type="EMBL" id="AFU60065.1"/>
    </source>
</evidence>
<dbReference type="EMBL" id="CP002408">
    <property type="protein sequence ID" value="AFU60065.1"/>
    <property type="molecule type" value="Genomic_DNA"/>
</dbReference>
<evidence type="ECO:0000259" key="1">
    <source>
        <dbReference type="Pfam" id="PF09851"/>
    </source>
</evidence>